<dbReference type="EC" id="2.10.1.1" evidence="6"/>
<dbReference type="PROSITE" id="PS01079">
    <property type="entry name" value="MOCF_BIOSYNTHESIS_2"/>
    <property type="match status" value="1"/>
</dbReference>
<reference evidence="8 9" key="1">
    <citation type="submission" date="2020-04" db="EMBL/GenBank/DDBJ databases">
        <authorList>
            <person name="Yoon J."/>
        </authorList>
    </citation>
    <scope>NUCLEOTIDE SEQUENCE [LARGE SCALE GENOMIC DNA]</scope>
    <source>
        <strain evidence="8 9">DJ-13</strain>
    </source>
</reference>
<proteinExistence type="inferred from homology"/>
<dbReference type="Pfam" id="PF03453">
    <property type="entry name" value="MoeA_N"/>
    <property type="match status" value="1"/>
</dbReference>
<dbReference type="Gene3D" id="3.90.105.10">
    <property type="entry name" value="Molybdopterin biosynthesis moea protein, domain 2"/>
    <property type="match status" value="1"/>
</dbReference>
<accession>A0ABX1GQU4</accession>
<dbReference type="PANTHER" id="PTHR10192">
    <property type="entry name" value="MOLYBDOPTERIN BIOSYNTHESIS PROTEIN"/>
    <property type="match status" value="1"/>
</dbReference>
<dbReference type="InterPro" id="IPR036135">
    <property type="entry name" value="MoeA_linker/N_sf"/>
</dbReference>
<dbReference type="InterPro" id="IPR036688">
    <property type="entry name" value="MoeA_C_domain_IV_sf"/>
</dbReference>
<evidence type="ECO:0000313" key="9">
    <source>
        <dbReference type="Proteomes" id="UP000718451"/>
    </source>
</evidence>
<dbReference type="SUPFAM" id="SSF63867">
    <property type="entry name" value="MoeA C-terminal domain-like"/>
    <property type="match status" value="1"/>
</dbReference>
<dbReference type="Proteomes" id="UP000718451">
    <property type="component" value="Unassembled WGS sequence"/>
</dbReference>
<dbReference type="SUPFAM" id="SSF63882">
    <property type="entry name" value="MoeA N-terminal region -like"/>
    <property type="match status" value="1"/>
</dbReference>
<dbReference type="InterPro" id="IPR036425">
    <property type="entry name" value="MoaB/Mog-like_dom_sf"/>
</dbReference>
<sequence length="396" mass="43685">MISFKEAEQIVLRNLMDLGKELVPLENSVGRVLAEKIYADRDFPPFDRVTKDGIAIRFQSYENGNKLFKIQETAAAGSAQVTLSHPNDCIEVMTGAMLPKGTDTVIMYENLLLKDGNAIVEIAPQKSQDVHSKGSDEHSGSVLLDSGNLITPAEIGVLATVGKSEVKVKKLPKIAIVSTGDELVNIDEIPEPHQIRKSNSWSLKAALKSQGIIGELLHFRDSKEALLEGLGKAIDNYDVLLLSGGVSKGKFDYLPEVLEKLGVKKLFHRVLQRPGKPFWFGLNDFCTLFAFPGNPASTFANFHVYFLPWLRSSFGAQTDRCHAVLNERFENTTDLTRFILADAQLSQGTIKTNLVKDNGSGDLTSLARSNGLICFDSNRNYEVGELVPFYPTKKIL</sequence>
<dbReference type="Gene3D" id="2.40.340.10">
    <property type="entry name" value="MoeA, C-terminal, domain IV"/>
    <property type="match status" value="1"/>
</dbReference>
<evidence type="ECO:0000256" key="6">
    <source>
        <dbReference type="RuleBase" id="RU365090"/>
    </source>
</evidence>
<evidence type="ECO:0000256" key="1">
    <source>
        <dbReference type="ARBA" id="ARBA00002901"/>
    </source>
</evidence>
<comment type="cofactor">
    <cofactor evidence="6">
        <name>Mg(2+)</name>
        <dbReference type="ChEBI" id="CHEBI:18420"/>
    </cofactor>
</comment>
<comment type="function">
    <text evidence="1 6">Catalyzes the insertion of molybdate into adenylated molybdopterin with the concomitant release of AMP.</text>
</comment>
<comment type="pathway">
    <text evidence="2 6">Cofactor biosynthesis; molybdopterin biosynthesis.</text>
</comment>
<dbReference type="NCBIfam" id="TIGR00177">
    <property type="entry name" value="molyb_syn"/>
    <property type="match status" value="1"/>
</dbReference>
<dbReference type="Pfam" id="PF03454">
    <property type="entry name" value="MoeA_C"/>
    <property type="match status" value="1"/>
</dbReference>
<dbReference type="CDD" id="cd00887">
    <property type="entry name" value="MoeA"/>
    <property type="match status" value="1"/>
</dbReference>
<comment type="caution">
    <text evidence="8">The sequence shown here is derived from an EMBL/GenBank/DDBJ whole genome shotgun (WGS) entry which is preliminary data.</text>
</comment>
<evidence type="ECO:0000256" key="2">
    <source>
        <dbReference type="ARBA" id="ARBA00005046"/>
    </source>
</evidence>
<dbReference type="EMBL" id="JAAWWL010000002">
    <property type="protein sequence ID" value="NKI32308.1"/>
    <property type="molecule type" value="Genomic_DNA"/>
</dbReference>
<dbReference type="InterPro" id="IPR005111">
    <property type="entry name" value="MoeA_C_domain_IV"/>
</dbReference>
<dbReference type="PANTHER" id="PTHR10192:SF5">
    <property type="entry name" value="GEPHYRIN"/>
    <property type="match status" value="1"/>
</dbReference>
<evidence type="ECO:0000256" key="5">
    <source>
        <dbReference type="ARBA" id="ARBA00047317"/>
    </source>
</evidence>
<dbReference type="InterPro" id="IPR038987">
    <property type="entry name" value="MoeA-like"/>
</dbReference>
<dbReference type="Pfam" id="PF00994">
    <property type="entry name" value="MoCF_biosynth"/>
    <property type="match status" value="1"/>
</dbReference>
<evidence type="ECO:0000256" key="3">
    <source>
        <dbReference type="ARBA" id="ARBA00010763"/>
    </source>
</evidence>
<dbReference type="InterPro" id="IPR005110">
    <property type="entry name" value="MoeA_linker/N"/>
</dbReference>
<evidence type="ECO:0000256" key="4">
    <source>
        <dbReference type="ARBA" id="ARBA00023150"/>
    </source>
</evidence>
<organism evidence="8 9">
    <name type="scientific">Croceivirga thetidis</name>
    <dbReference type="NCBI Taxonomy" id="2721623"/>
    <lineage>
        <taxon>Bacteria</taxon>
        <taxon>Pseudomonadati</taxon>
        <taxon>Bacteroidota</taxon>
        <taxon>Flavobacteriia</taxon>
        <taxon>Flavobacteriales</taxon>
        <taxon>Flavobacteriaceae</taxon>
        <taxon>Croceivirga</taxon>
    </lineage>
</organism>
<dbReference type="RefSeq" id="WP_168552519.1">
    <property type="nucleotide sequence ID" value="NZ_JAAWWL010000002.1"/>
</dbReference>
<dbReference type="InterPro" id="IPR001453">
    <property type="entry name" value="MoaB/Mog_dom"/>
</dbReference>
<evidence type="ECO:0000259" key="7">
    <source>
        <dbReference type="SMART" id="SM00852"/>
    </source>
</evidence>
<protein>
    <recommendedName>
        <fullName evidence="6">Molybdopterin molybdenumtransferase</fullName>
        <ecNumber evidence="6">2.10.1.1</ecNumber>
    </recommendedName>
</protein>
<name>A0ABX1GQU4_9FLAO</name>
<comment type="catalytic activity">
    <reaction evidence="5">
        <text>adenylyl-molybdopterin + molybdate = Mo-molybdopterin + AMP + H(+)</text>
        <dbReference type="Rhea" id="RHEA:35047"/>
        <dbReference type="ChEBI" id="CHEBI:15378"/>
        <dbReference type="ChEBI" id="CHEBI:36264"/>
        <dbReference type="ChEBI" id="CHEBI:62727"/>
        <dbReference type="ChEBI" id="CHEBI:71302"/>
        <dbReference type="ChEBI" id="CHEBI:456215"/>
        <dbReference type="EC" id="2.10.1.1"/>
    </reaction>
</comment>
<comment type="similarity">
    <text evidence="3 6">Belongs to the MoeA family.</text>
</comment>
<dbReference type="Gene3D" id="3.40.980.10">
    <property type="entry name" value="MoaB/Mog-like domain"/>
    <property type="match status" value="1"/>
</dbReference>
<dbReference type="InterPro" id="IPR008284">
    <property type="entry name" value="MoCF_biosynth_CS"/>
</dbReference>
<dbReference type="SUPFAM" id="SSF53218">
    <property type="entry name" value="Molybdenum cofactor biosynthesis proteins"/>
    <property type="match status" value="1"/>
</dbReference>
<evidence type="ECO:0000313" key="8">
    <source>
        <dbReference type="EMBL" id="NKI32308.1"/>
    </source>
</evidence>
<feature type="domain" description="MoaB/Mog" evidence="7">
    <location>
        <begin position="175"/>
        <end position="312"/>
    </location>
</feature>
<keyword evidence="6" id="KW-0808">Transferase</keyword>
<gene>
    <name evidence="8" type="ORF">HCU67_10170</name>
</gene>
<keyword evidence="6" id="KW-0479">Metal-binding</keyword>
<keyword evidence="9" id="KW-1185">Reference proteome</keyword>
<keyword evidence="6" id="KW-0500">Molybdenum</keyword>
<dbReference type="SMART" id="SM00852">
    <property type="entry name" value="MoCF_biosynth"/>
    <property type="match status" value="1"/>
</dbReference>
<dbReference type="Gene3D" id="2.170.190.11">
    <property type="entry name" value="Molybdopterin biosynthesis moea protein, domain 3"/>
    <property type="match status" value="1"/>
</dbReference>
<keyword evidence="6" id="KW-0460">Magnesium</keyword>
<keyword evidence="4 6" id="KW-0501">Molybdenum cofactor biosynthesis</keyword>